<protein>
    <submittedName>
        <fullName evidence="1">Uncharacterized protein</fullName>
    </submittedName>
</protein>
<dbReference type="Gene3D" id="3.80.10.10">
    <property type="entry name" value="Ribonuclease Inhibitor"/>
    <property type="match status" value="3"/>
</dbReference>
<proteinExistence type="predicted"/>
<dbReference type="EMBL" id="JABMIG020000097">
    <property type="protein sequence ID" value="KAL3792893.1"/>
    <property type="molecule type" value="Genomic_DNA"/>
</dbReference>
<organism evidence="1 2">
    <name type="scientific">Cyclotella cryptica</name>
    <dbReference type="NCBI Taxonomy" id="29204"/>
    <lineage>
        <taxon>Eukaryota</taxon>
        <taxon>Sar</taxon>
        <taxon>Stramenopiles</taxon>
        <taxon>Ochrophyta</taxon>
        <taxon>Bacillariophyta</taxon>
        <taxon>Coscinodiscophyceae</taxon>
        <taxon>Thalassiosirophycidae</taxon>
        <taxon>Stephanodiscales</taxon>
        <taxon>Stephanodiscaceae</taxon>
        <taxon>Cyclotella</taxon>
    </lineage>
</organism>
<evidence type="ECO:0000313" key="2">
    <source>
        <dbReference type="Proteomes" id="UP001516023"/>
    </source>
</evidence>
<evidence type="ECO:0000313" key="1">
    <source>
        <dbReference type="EMBL" id="KAL3792893.1"/>
    </source>
</evidence>
<dbReference type="SUPFAM" id="SSF52047">
    <property type="entry name" value="RNI-like"/>
    <property type="match status" value="1"/>
</dbReference>
<dbReference type="Proteomes" id="UP001516023">
    <property type="component" value="Unassembled WGS sequence"/>
</dbReference>
<accession>A0ABD3PXJ4</accession>
<sequence length="358" mass="38395">TMGKRNGKKSAATLDPGCDPKILYNNYLQSCRCIGIEPSPSLKSALTNEDSPNRGVQIIIVGEENNVLGPGGCRALVNAMIGKIDDSDAIKHPFTATKDLRIVRSRIKDGGAIAISTLLFATARRKSVNTALKGDSLNQPEWQMEYLELMDNDIGRDGAMALGRSLSVGMNTTLRSLVLDFNRTLASDGVAALCKGLATNSTLKKLSLKHCGIDEKGGSPLSKMLQFKKLGLILLDLTGNSLGAVGLADLCVGLLNNSSLTTLRLAENSIGRSEEDMKSLKIFADVLSKNTSLTAIDLLHNRIGSEGGAVLLPSIKGSAQITDFKVDANMDDEIYKSLFKMSISKNTVKKKKSSKKHK</sequence>
<reference evidence="1 2" key="1">
    <citation type="journal article" date="2020" name="G3 (Bethesda)">
        <title>Improved Reference Genome for Cyclotella cryptica CCMP332, a Model for Cell Wall Morphogenesis, Salinity Adaptation, and Lipid Production in Diatoms (Bacillariophyta).</title>
        <authorList>
            <person name="Roberts W.R."/>
            <person name="Downey K.M."/>
            <person name="Ruck E.C."/>
            <person name="Traller J.C."/>
            <person name="Alverson A.J."/>
        </authorList>
    </citation>
    <scope>NUCLEOTIDE SEQUENCE [LARGE SCALE GENOMIC DNA]</scope>
    <source>
        <strain evidence="1 2">CCMP332</strain>
    </source>
</reference>
<dbReference type="InterPro" id="IPR052394">
    <property type="entry name" value="LRR-containing"/>
</dbReference>
<dbReference type="PANTHER" id="PTHR24114">
    <property type="entry name" value="LEUCINE RICH REPEAT FAMILY PROTEIN"/>
    <property type="match status" value="1"/>
</dbReference>
<dbReference type="PANTHER" id="PTHR24114:SF2">
    <property type="entry name" value="F-BOX DOMAIN-CONTAINING PROTEIN-RELATED"/>
    <property type="match status" value="1"/>
</dbReference>
<dbReference type="InterPro" id="IPR032675">
    <property type="entry name" value="LRR_dom_sf"/>
</dbReference>
<dbReference type="InterPro" id="IPR001611">
    <property type="entry name" value="Leu-rich_rpt"/>
</dbReference>
<keyword evidence="2" id="KW-1185">Reference proteome</keyword>
<name>A0ABD3PXJ4_9STRA</name>
<comment type="caution">
    <text evidence="1">The sequence shown here is derived from an EMBL/GenBank/DDBJ whole genome shotgun (WGS) entry which is preliminary data.</text>
</comment>
<dbReference type="AlphaFoldDB" id="A0ABD3PXJ4"/>
<dbReference type="SMART" id="SM00368">
    <property type="entry name" value="LRR_RI"/>
    <property type="match status" value="6"/>
</dbReference>
<dbReference type="Pfam" id="PF13516">
    <property type="entry name" value="LRR_6"/>
    <property type="match status" value="4"/>
</dbReference>
<feature type="non-terminal residue" evidence="1">
    <location>
        <position position="1"/>
    </location>
</feature>
<gene>
    <name evidence="1" type="ORF">HJC23_004818</name>
</gene>